<dbReference type="GO" id="GO:0005227">
    <property type="term" value="F:calcium-activated cation channel activity"/>
    <property type="evidence" value="ECO:0007669"/>
    <property type="project" value="InterPro"/>
</dbReference>
<name>A0A0D2MDR6_9CHLO</name>
<evidence type="ECO:0000313" key="3">
    <source>
        <dbReference type="EMBL" id="KIY98891.1"/>
    </source>
</evidence>
<protein>
    <submittedName>
        <fullName evidence="3">ERD4-related membrane protein</fullName>
    </submittedName>
</protein>
<dbReference type="Proteomes" id="UP000054498">
    <property type="component" value="Unassembled WGS sequence"/>
</dbReference>
<organism evidence="3 4">
    <name type="scientific">Monoraphidium neglectum</name>
    <dbReference type="NCBI Taxonomy" id="145388"/>
    <lineage>
        <taxon>Eukaryota</taxon>
        <taxon>Viridiplantae</taxon>
        <taxon>Chlorophyta</taxon>
        <taxon>core chlorophytes</taxon>
        <taxon>Chlorophyceae</taxon>
        <taxon>CS clade</taxon>
        <taxon>Sphaeropleales</taxon>
        <taxon>Selenastraceae</taxon>
        <taxon>Monoraphidium</taxon>
    </lineage>
</organism>
<dbReference type="OrthoDB" id="539812at2759"/>
<dbReference type="KEGG" id="mng:MNEG_9067"/>
<accession>A0A0D2MDR6</accession>
<keyword evidence="1" id="KW-0472">Membrane</keyword>
<dbReference type="EMBL" id="KK102028">
    <property type="protein sequence ID" value="KIY98891.1"/>
    <property type="molecule type" value="Genomic_DNA"/>
</dbReference>
<dbReference type="Pfam" id="PF02714">
    <property type="entry name" value="RSN1_7TM"/>
    <property type="match status" value="1"/>
</dbReference>
<keyword evidence="1" id="KW-0812">Transmembrane</keyword>
<feature type="transmembrane region" description="Helical" evidence="1">
    <location>
        <begin position="21"/>
        <end position="47"/>
    </location>
</feature>
<feature type="domain" description="CSC1/OSCA1-like 7TM region" evidence="2">
    <location>
        <begin position="3"/>
        <end position="164"/>
    </location>
</feature>
<feature type="transmembrane region" description="Helical" evidence="1">
    <location>
        <begin position="148"/>
        <end position="170"/>
    </location>
</feature>
<reference evidence="3 4" key="1">
    <citation type="journal article" date="2013" name="BMC Genomics">
        <title>Reconstruction of the lipid metabolism for the microalga Monoraphidium neglectum from its genome sequence reveals characteristics suitable for biofuel production.</title>
        <authorList>
            <person name="Bogen C."/>
            <person name="Al-Dilaimi A."/>
            <person name="Albersmeier A."/>
            <person name="Wichmann J."/>
            <person name="Grundmann M."/>
            <person name="Rupp O."/>
            <person name="Lauersen K.J."/>
            <person name="Blifernez-Klassen O."/>
            <person name="Kalinowski J."/>
            <person name="Goesmann A."/>
            <person name="Mussgnug J.H."/>
            <person name="Kruse O."/>
        </authorList>
    </citation>
    <scope>NUCLEOTIDE SEQUENCE [LARGE SCALE GENOMIC DNA]</scope>
    <source>
        <strain evidence="3 4">SAG 48.87</strain>
    </source>
</reference>
<evidence type="ECO:0000313" key="4">
    <source>
        <dbReference type="Proteomes" id="UP000054498"/>
    </source>
</evidence>
<feature type="transmembrane region" description="Helical" evidence="1">
    <location>
        <begin position="53"/>
        <end position="72"/>
    </location>
</feature>
<dbReference type="GeneID" id="25741942"/>
<evidence type="ECO:0000256" key="1">
    <source>
        <dbReference type="SAM" id="Phobius"/>
    </source>
</evidence>
<dbReference type="AlphaFoldDB" id="A0A0D2MDR6"/>
<dbReference type="RefSeq" id="XP_013897911.1">
    <property type="nucleotide sequence ID" value="XM_014042457.1"/>
</dbReference>
<dbReference type="PANTHER" id="PTHR13018">
    <property type="entry name" value="PROBABLE MEMBRANE PROTEIN DUF221-RELATED"/>
    <property type="match status" value="1"/>
</dbReference>
<keyword evidence="1" id="KW-1133">Transmembrane helix</keyword>
<dbReference type="PANTHER" id="PTHR13018:SF5">
    <property type="entry name" value="RE44586P"/>
    <property type="match status" value="1"/>
</dbReference>
<keyword evidence="4" id="KW-1185">Reference proteome</keyword>
<proteinExistence type="predicted"/>
<gene>
    <name evidence="3" type="ORF">MNEG_9067</name>
</gene>
<evidence type="ECO:0000259" key="2">
    <source>
        <dbReference type="Pfam" id="PF02714"/>
    </source>
</evidence>
<dbReference type="InterPro" id="IPR045122">
    <property type="entry name" value="Csc1-like"/>
</dbReference>
<sequence length="260" mass="29866">MESPEAWPQVLGRSFPNSSNFFLNYVIMRAFLMNMFRWDGVLVFVLIMPHGGMWRWIGQMLFTGCTGVGHAATERYRAFITYPASIRYGREPGLVLLILLIGVAFSVVAPLMTPFALAYMATSWVVWRYQIIYVCVRCYESGGRMWTLYFKIINWCLALFVVFTACNFLLKKANIQGVLALCLLPAIFFFAHRCSLRFDAAVESMPLWLAHAAPRMEVDPQVYVAPALRPGARGWFFESGKAWVRWGVPMFGERPERREK</sequence>
<dbReference type="InterPro" id="IPR003864">
    <property type="entry name" value="CSC1/OSCA1-like_7TM"/>
</dbReference>
<dbReference type="GO" id="GO:0005886">
    <property type="term" value="C:plasma membrane"/>
    <property type="evidence" value="ECO:0007669"/>
    <property type="project" value="TreeGrafter"/>
</dbReference>
<feature type="transmembrane region" description="Helical" evidence="1">
    <location>
        <begin position="93"/>
        <end position="111"/>
    </location>
</feature>
<feature type="transmembrane region" description="Helical" evidence="1">
    <location>
        <begin position="176"/>
        <end position="196"/>
    </location>
</feature>